<dbReference type="STRING" id="1280953.HOC_19581"/>
<accession>A0A059G1F4</accession>
<dbReference type="InterPro" id="IPR001387">
    <property type="entry name" value="Cro/C1-type_HTH"/>
</dbReference>
<dbReference type="InterPro" id="IPR010982">
    <property type="entry name" value="Lambda_DNA-bd_dom_sf"/>
</dbReference>
<evidence type="ECO:0000313" key="3">
    <source>
        <dbReference type="Proteomes" id="UP000024942"/>
    </source>
</evidence>
<dbReference type="EMBL" id="ARYL01000062">
    <property type="protein sequence ID" value="KDA00059.1"/>
    <property type="molecule type" value="Genomic_DNA"/>
</dbReference>
<proteinExistence type="predicted"/>
<evidence type="ECO:0000259" key="1">
    <source>
        <dbReference type="PROSITE" id="PS50943"/>
    </source>
</evidence>
<protein>
    <submittedName>
        <fullName evidence="2">Helix-turn-helix domain-containing protein</fullName>
    </submittedName>
</protein>
<keyword evidence="3" id="KW-1185">Reference proteome</keyword>
<dbReference type="RefSeq" id="WP_084146486.1">
    <property type="nucleotide sequence ID" value="NZ_ARYL01000062.1"/>
</dbReference>
<gene>
    <name evidence="2" type="ORF">HOC_19581</name>
</gene>
<evidence type="ECO:0000313" key="2">
    <source>
        <dbReference type="EMBL" id="KDA00059.1"/>
    </source>
</evidence>
<reference evidence="2 3" key="1">
    <citation type="journal article" date="2014" name="Antonie Van Leeuwenhoek">
        <title>Hyphomonas beringensis sp. nov. and Hyphomonas chukchiensis sp. nov., isolated from surface seawater of the Bering Sea and Chukchi Sea.</title>
        <authorList>
            <person name="Li C."/>
            <person name="Lai Q."/>
            <person name="Li G."/>
            <person name="Dong C."/>
            <person name="Wang J."/>
            <person name="Liao Y."/>
            <person name="Shao Z."/>
        </authorList>
    </citation>
    <scope>NUCLEOTIDE SEQUENCE [LARGE SCALE GENOMIC DNA]</scope>
    <source>
        <strain evidence="2 3">SCH89</strain>
    </source>
</reference>
<dbReference type="PROSITE" id="PS50943">
    <property type="entry name" value="HTH_CROC1"/>
    <property type="match status" value="1"/>
</dbReference>
<dbReference type="OrthoDB" id="9803379at2"/>
<dbReference type="SUPFAM" id="SSF47413">
    <property type="entry name" value="lambda repressor-like DNA-binding domains"/>
    <property type="match status" value="1"/>
</dbReference>
<comment type="caution">
    <text evidence="2">The sequence shown here is derived from an EMBL/GenBank/DDBJ whole genome shotgun (WGS) entry which is preliminary data.</text>
</comment>
<dbReference type="SMART" id="SM00530">
    <property type="entry name" value="HTH_XRE"/>
    <property type="match status" value="1"/>
</dbReference>
<dbReference type="GO" id="GO:0003677">
    <property type="term" value="F:DNA binding"/>
    <property type="evidence" value="ECO:0007669"/>
    <property type="project" value="InterPro"/>
</dbReference>
<name>A0A059G1F4_9PROT</name>
<sequence length="80" mass="8901">MNKSLRSRAHRVLIQELKSARHSAGLSQQDVADILGVPQSYVAKIELGERRIDVVEFLQMVEAVNGSWTEILDLVASAKK</sequence>
<organism evidence="2 3">
    <name type="scientific">Hyphomonas oceanitis SCH89</name>
    <dbReference type="NCBI Taxonomy" id="1280953"/>
    <lineage>
        <taxon>Bacteria</taxon>
        <taxon>Pseudomonadati</taxon>
        <taxon>Pseudomonadota</taxon>
        <taxon>Alphaproteobacteria</taxon>
        <taxon>Hyphomonadales</taxon>
        <taxon>Hyphomonadaceae</taxon>
        <taxon>Hyphomonas</taxon>
    </lineage>
</organism>
<dbReference type="Proteomes" id="UP000024942">
    <property type="component" value="Unassembled WGS sequence"/>
</dbReference>
<feature type="domain" description="HTH cro/C1-type" evidence="1">
    <location>
        <begin position="17"/>
        <end position="71"/>
    </location>
</feature>
<dbReference type="Gene3D" id="1.10.260.40">
    <property type="entry name" value="lambda repressor-like DNA-binding domains"/>
    <property type="match status" value="1"/>
</dbReference>
<dbReference type="eggNOG" id="COG1396">
    <property type="taxonomic scope" value="Bacteria"/>
</dbReference>
<dbReference type="AlphaFoldDB" id="A0A059G1F4"/>
<dbReference type="CDD" id="cd00093">
    <property type="entry name" value="HTH_XRE"/>
    <property type="match status" value="1"/>
</dbReference>
<dbReference type="Pfam" id="PF01381">
    <property type="entry name" value="HTH_3"/>
    <property type="match status" value="1"/>
</dbReference>